<organism evidence="1 2">
    <name type="scientific">Paramecium octaurelia</name>
    <dbReference type="NCBI Taxonomy" id="43137"/>
    <lineage>
        <taxon>Eukaryota</taxon>
        <taxon>Sar</taxon>
        <taxon>Alveolata</taxon>
        <taxon>Ciliophora</taxon>
        <taxon>Intramacronucleata</taxon>
        <taxon>Oligohymenophorea</taxon>
        <taxon>Peniculida</taxon>
        <taxon>Parameciidae</taxon>
        <taxon>Paramecium</taxon>
    </lineage>
</organism>
<name>A0A8S1SKM0_PAROT</name>
<proteinExistence type="predicted"/>
<gene>
    <name evidence="1" type="ORF">POCTA_138.1.T0130247</name>
</gene>
<dbReference type="AlphaFoldDB" id="A0A8S1SKM0"/>
<evidence type="ECO:0000313" key="1">
    <source>
        <dbReference type="EMBL" id="CAD8142011.1"/>
    </source>
</evidence>
<keyword evidence="2" id="KW-1185">Reference proteome</keyword>
<dbReference type="OMA" id="HFFSAQN"/>
<dbReference type="Proteomes" id="UP000683925">
    <property type="component" value="Unassembled WGS sequence"/>
</dbReference>
<accession>A0A8S1SKM0</accession>
<sequence>MSTYSLYPVMHEANTFEIFSMLLQIGLDRANNTKAIQQRLNQTEHIKTPTDFLSFVNVNEKCLSQSLKQEKQRVEQEFALIEMLVPNKSKTHLMSFYHLSLKLITQWLPQFQVKVNLSGEFLDIAELYGQFFIASGMNHRLQQIQAIKKNNLYDKIPFMPLLMKWLHEFCRSQFNKLFASLYETISQMKSNYRQIVSKPKEEIFSPRVNKMPINRPASCIINKTRSISNYSIRKTSQVVTKRNNNQAVSKLINLISDVIDIDLTHYDQQTHKKKEQIFNSLWSKNFHVRSTHEKFQQQTYGIQKPQIQSHFFSAQNKRPSSFFKHSFHIDNNNLSLF</sequence>
<comment type="caution">
    <text evidence="1">The sequence shown here is derived from an EMBL/GenBank/DDBJ whole genome shotgun (WGS) entry which is preliminary data.</text>
</comment>
<reference evidence="1" key="1">
    <citation type="submission" date="2021-01" db="EMBL/GenBank/DDBJ databases">
        <authorList>
            <consortium name="Genoscope - CEA"/>
            <person name="William W."/>
        </authorList>
    </citation>
    <scope>NUCLEOTIDE SEQUENCE</scope>
</reference>
<dbReference type="OrthoDB" id="285252at2759"/>
<protein>
    <submittedName>
        <fullName evidence="1">Uncharacterized protein</fullName>
    </submittedName>
</protein>
<evidence type="ECO:0000313" key="2">
    <source>
        <dbReference type="Proteomes" id="UP000683925"/>
    </source>
</evidence>
<dbReference type="EMBL" id="CAJJDP010000012">
    <property type="protein sequence ID" value="CAD8142011.1"/>
    <property type="molecule type" value="Genomic_DNA"/>
</dbReference>